<dbReference type="PANTHER" id="PTHR10663:SF375">
    <property type="entry name" value="LD29171P"/>
    <property type="match status" value="1"/>
</dbReference>
<comment type="subcellular location">
    <subcellularLocation>
        <location evidence="2">Cytoplasm</location>
        <location evidence="2">Cytosol</location>
    </subcellularLocation>
    <subcellularLocation>
        <location evidence="1">Membrane</location>
    </subcellularLocation>
</comment>
<feature type="region of interest" description="Disordered" evidence="8">
    <location>
        <begin position="1167"/>
        <end position="1211"/>
    </location>
</feature>
<dbReference type="Pfam" id="PF20252">
    <property type="entry name" value="BIG2_C"/>
    <property type="match status" value="1"/>
</dbReference>
<evidence type="ECO:0000256" key="4">
    <source>
        <dbReference type="ARBA" id="ARBA00022490"/>
    </source>
</evidence>
<keyword evidence="4" id="KW-0963">Cytoplasm</keyword>
<keyword evidence="11" id="KW-1185">Reference proteome</keyword>
<dbReference type="PANTHER" id="PTHR10663">
    <property type="entry name" value="GUANYL-NUCLEOTIDE EXCHANGE FACTOR"/>
    <property type="match status" value="1"/>
</dbReference>
<dbReference type="InterPro" id="IPR015403">
    <property type="entry name" value="Mon2/Sec7/BIG1-like_HDS"/>
</dbReference>
<dbReference type="SUPFAM" id="SSF48371">
    <property type="entry name" value="ARM repeat"/>
    <property type="match status" value="1"/>
</dbReference>
<feature type="compositionally biased region" description="Low complexity" evidence="8">
    <location>
        <begin position="1479"/>
        <end position="1492"/>
    </location>
</feature>
<evidence type="ECO:0000256" key="2">
    <source>
        <dbReference type="ARBA" id="ARBA00004514"/>
    </source>
</evidence>
<comment type="caution">
    <text evidence="10">The sequence shown here is derived from an EMBL/GenBank/DDBJ whole genome shotgun (WGS) entry which is preliminary data.</text>
</comment>
<name>A0ABP1FX98_9CHLO</name>
<feature type="region of interest" description="Disordered" evidence="8">
    <location>
        <begin position="1104"/>
        <end position="1150"/>
    </location>
</feature>
<dbReference type="Pfam" id="PF12783">
    <property type="entry name" value="Sec7-like_HUS"/>
    <property type="match status" value="1"/>
</dbReference>
<evidence type="ECO:0000256" key="1">
    <source>
        <dbReference type="ARBA" id="ARBA00004370"/>
    </source>
</evidence>
<feature type="compositionally biased region" description="Basic and acidic residues" evidence="8">
    <location>
        <begin position="1866"/>
        <end position="1882"/>
    </location>
</feature>
<feature type="region of interest" description="Disordered" evidence="8">
    <location>
        <begin position="337"/>
        <end position="365"/>
    </location>
</feature>
<keyword evidence="6" id="KW-0472">Membrane</keyword>
<feature type="compositionally biased region" description="Low complexity" evidence="8">
    <location>
        <begin position="1796"/>
        <end position="1821"/>
    </location>
</feature>
<feature type="compositionally biased region" description="Low complexity" evidence="8">
    <location>
        <begin position="274"/>
        <end position="305"/>
    </location>
</feature>
<feature type="compositionally biased region" description="Polar residues" evidence="8">
    <location>
        <begin position="1778"/>
        <end position="1787"/>
    </location>
</feature>
<dbReference type="InterPro" id="IPR035999">
    <property type="entry name" value="Sec7_dom_sf"/>
</dbReference>
<dbReference type="InterPro" id="IPR046455">
    <property type="entry name" value="Sec7/BIG1-like_C"/>
</dbReference>
<dbReference type="SMART" id="SM00222">
    <property type="entry name" value="Sec7"/>
    <property type="match status" value="1"/>
</dbReference>
<keyword evidence="5" id="KW-0653">Protein transport</keyword>
<dbReference type="CDD" id="cd00171">
    <property type="entry name" value="Sec7"/>
    <property type="match status" value="1"/>
</dbReference>
<feature type="compositionally biased region" description="Low complexity" evidence="8">
    <location>
        <begin position="674"/>
        <end position="694"/>
    </location>
</feature>
<feature type="compositionally biased region" description="Low complexity" evidence="8">
    <location>
        <begin position="1180"/>
        <end position="1197"/>
    </location>
</feature>
<feature type="region of interest" description="Disordered" evidence="8">
    <location>
        <begin position="236"/>
        <end position="322"/>
    </location>
</feature>
<dbReference type="Pfam" id="PF09324">
    <property type="entry name" value="Sec7-like_HDS"/>
    <property type="match status" value="1"/>
</dbReference>
<evidence type="ECO:0000313" key="10">
    <source>
        <dbReference type="EMBL" id="CAL5224515.1"/>
    </source>
</evidence>
<gene>
    <name evidence="10" type="primary">g7212</name>
    <name evidence="10" type="ORF">VP750_LOCUS6174</name>
</gene>
<evidence type="ECO:0000256" key="8">
    <source>
        <dbReference type="SAM" id="MobiDB-lite"/>
    </source>
</evidence>
<proteinExistence type="predicted"/>
<sequence>MAPWSFLSGSASEAEAELPAHMEPDADKKNRTAFSIFIDGALTTIYNEASGRSKDQKALRAGLKNVLDDIRKQDETGSKRKIEAPLDESITRAVLEPLQMACTIDVPRIAEPALGCLHKLVSHAYLHGESTASGHLNDGSVVSQVVSLIQKCSEVNGESVQLGVVRALLTVTTAEHFVLHGDALISAVRTVFNIAIGADSADLQRTARSALLQMLNTVVKRITMATVVSREASLAPEQLLPQPNRDGSAATVGAPQPEEHASAPADPSAESHQANGTAAGAAAAAGDCSAEGAAENGGPESSAAAEEPEANGHPQQSAEATQPADEILLIPADAGATEDELAAEEAEAAGDSREASRPGTASTRTAQLASLAEQADLRGLEKALDQIEAERSAKSGAEAAAMAKAAGLEEQASPRDMRRIMMRGRKVAAWRRLTLPERDVLTCLTAVCKMAARETGFGAVEQYMHAGKLLALELLVRVLENPHHHWSALRPEFCEQLRQPLCLALLRNCTSVFDEAYSAATRLFTAILLRPKLRSGLKAELGAFYPLLLLRPLEAERPEPGQLYSALNALQELATQPQLLVDLFVNYDCDLQAANLFERTLRGLARIVRGGESAPGMLHAMGPVVNVNAAARPKPHKLAADVALWVIRALDTWAEPLKETAEAVSHPAEEAEGGVKSSGGSDSSLSHTASSAGADSAAEMARFGATKERKHSMEAGIALFNRDPLKGVSALIGSGTVENSPSAVAAFFREHISELDRTQLGEYFGHHDEQAIAVMYAYIDGEDFAGSGFDDALRSLLATFRLPGEAQKIERIMEKFAERYCRDNPGQFRTADGAYVLSFALIMLNTDAHNPQADKKLSQMDFVNMCQDQNEQGAYEPILPVQDLERMYQRILAQELVVSEPQAGAAGSARPRRASRLQGKGLAAAVGMTQMNLPFRPGAQWDKQHGVDVERERLLAHTRETVAKGLASGNMWHAATNAEHARPMLQVGGDSILKALSAAEYNSPDAEASAPVLHAFAVVIRLCGVMGLDRLGDDLVAALATAAGVHAPAPPGTAAEEKQVAALETLVKVASSPEAGLLGSSWVIILRCLSLLEALQSRLPLAPKEAPPKLAPGRQASTAQASPSGGSAADSAPEQSAPDGQLQRGQSRAARATGLGRFLSRMGMATESVAPEASPEDEQSAAPAAGQAADAAKSARSTAEDAPSRAPSMQLRLGQGAALANWAEGPGRDGIEKVYMSSRKLDGDAVVIFMRALCAVSQEELMPANPEEPARVYTLQKIMDAAFDNLNRIRLIWGRLWAALAAHLVAAACHADPGVSVLAVGHMRALVQRLLARSELSCFTHQDEALRPFVAVLRHAENALVREMTVQVVSQAIATNPKGLGSAWRSILEALTVAAGDRSPQVVSGAMDALPQVIELLFQGGSVGLEQFEGVVSAAASAMRSPLDEELSVGATWTLQSVAKRLAEAPQSELERVQSGALSQNSTPTASSSSAQHSAAAKAWGTLLSAFALVARHDPRPRVADTAGAALLDVMQKYSSSWTAEAWSEAYARALAYVFELPHARTVEPAEAQDMVGWSVEGLERIQRHADELLPRLFPLQADCYEAAAPPTLQPTVSLLMSYVVSSTEPVAMAGVQLLQSLVAALAPVLDAPGWTTVIQGVSIASSTDHLSAIFNPRESKPAQQPWAVEEQSEAEALRCRCRIVVLMQRACDAMHAQSAQHMPLDAQLQLLSVLQDTVQRAAAFNRSLTRRAEAARVISPAAAVQEPLPSSAPAGGPFSAEQPSPQQQVADSEPEPDQADASGPSSAAAGGSSSGEQAATQQLDSEAEPDQADAAASEQEQLPVSLPAVPEEEQAAASPDQEAQGQAVGDEKVTGADEVQSRDGDSDAEVIASEVPSTLEPDEASHEPAPEMGVLAATEHAQEPDQTASSLSEPEQQEQAGTQHAEQNPSSTAKQPDIKTSSSARAPEQASTPRAACGLTQDAEQAEQLLPALMRQEAEGGILLIGAYMRILQPEGGAKADSGEAEARLLTFCRRFVANAAEDAWASHQAAVRTGASDIHTWDQAARAPLLVAVLQGYRSICGEAWQTELRSVFPHLTHLICSGQPSVRSALADLLQAQIPKMIT</sequence>
<keyword evidence="3" id="KW-0813">Transport</keyword>
<dbReference type="PROSITE" id="PS50190">
    <property type="entry name" value="SEC7"/>
    <property type="match status" value="1"/>
</dbReference>
<feature type="coiled-coil region" evidence="7">
    <location>
        <begin position="370"/>
        <end position="400"/>
    </location>
</feature>
<dbReference type="InterPro" id="IPR023394">
    <property type="entry name" value="Sec7_C_sf"/>
</dbReference>
<dbReference type="Pfam" id="PF01369">
    <property type="entry name" value="Sec7"/>
    <property type="match status" value="1"/>
</dbReference>
<dbReference type="Gene3D" id="1.10.1000.11">
    <property type="entry name" value="Arf Nucleotide-binding Site Opener,domain 2"/>
    <property type="match status" value="1"/>
</dbReference>
<evidence type="ECO:0000256" key="5">
    <source>
        <dbReference type="ARBA" id="ARBA00022927"/>
    </source>
</evidence>
<dbReference type="InterPro" id="IPR032691">
    <property type="entry name" value="Mon2/Sec7/BIG1-like_HUS"/>
</dbReference>
<dbReference type="Gene3D" id="1.10.220.20">
    <property type="match status" value="1"/>
</dbReference>
<feature type="region of interest" description="Disordered" evidence="8">
    <location>
        <begin position="661"/>
        <end position="697"/>
    </location>
</feature>
<dbReference type="InterPro" id="IPR000904">
    <property type="entry name" value="Sec7_dom"/>
</dbReference>
<evidence type="ECO:0000256" key="3">
    <source>
        <dbReference type="ARBA" id="ARBA00022448"/>
    </source>
</evidence>
<reference evidence="10 11" key="1">
    <citation type="submission" date="2024-06" db="EMBL/GenBank/DDBJ databases">
        <authorList>
            <person name="Kraege A."/>
            <person name="Thomma B."/>
        </authorList>
    </citation>
    <scope>NUCLEOTIDE SEQUENCE [LARGE SCALE GENOMIC DNA]</scope>
</reference>
<keyword evidence="7" id="KW-0175">Coiled coil</keyword>
<evidence type="ECO:0000256" key="6">
    <source>
        <dbReference type="ARBA" id="ARBA00023136"/>
    </source>
</evidence>
<dbReference type="InterPro" id="IPR032629">
    <property type="entry name" value="DCB_dom"/>
</dbReference>
<evidence type="ECO:0000256" key="7">
    <source>
        <dbReference type="SAM" id="Coils"/>
    </source>
</evidence>
<feature type="compositionally biased region" description="Acidic residues" evidence="8">
    <location>
        <begin position="337"/>
        <end position="348"/>
    </location>
</feature>
<feature type="region of interest" description="Disordered" evidence="8">
    <location>
        <begin position="1470"/>
        <end position="1492"/>
    </location>
</feature>
<dbReference type="Pfam" id="PF16213">
    <property type="entry name" value="DCB"/>
    <property type="match status" value="1"/>
</dbReference>
<feature type="domain" description="SEC7" evidence="9">
    <location>
        <begin position="702"/>
        <end position="894"/>
    </location>
</feature>
<evidence type="ECO:0000259" key="9">
    <source>
        <dbReference type="PROSITE" id="PS50190"/>
    </source>
</evidence>
<feature type="region of interest" description="Disordered" evidence="8">
    <location>
        <begin position="1762"/>
        <end position="1976"/>
    </location>
</feature>
<accession>A0ABP1FX98</accession>
<evidence type="ECO:0000313" key="11">
    <source>
        <dbReference type="Proteomes" id="UP001497392"/>
    </source>
</evidence>
<feature type="compositionally biased region" description="Low complexity" evidence="8">
    <location>
        <begin position="1111"/>
        <end position="1133"/>
    </location>
</feature>
<organism evidence="10 11">
    <name type="scientific">Coccomyxa viridis</name>
    <dbReference type="NCBI Taxonomy" id="1274662"/>
    <lineage>
        <taxon>Eukaryota</taxon>
        <taxon>Viridiplantae</taxon>
        <taxon>Chlorophyta</taxon>
        <taxon>core chlorophytes</taxon>
        <taxon>Trebouxiophyceae</taxon>
        <taxon>Trebouxiophyceae incertae sedis</taxon>
        <taxon>Coccomyxaceae</taxon>
        <taxon>Coccomyxa</taxon>
    </lineage>
</organism>
<protein>
    <submittedName>
        <fullName evidence="10">G7212 protein</fullName>
    </submittedName>
</protein>
<feature type="compositionally biased region" description="Polar residues" evidence="8">
    <location>
        <begin position="1921"/>
        <end position="1969"/>
    </location>
</feature>
<dbReference type="SUPFAM" id="SSF48425">
    <property type="entry name" value="Sec7 domain"/>
    <property type="match status" value="1"/>
</dbReference>
<dbReference type="EMBL" id="CAXHTA020000011">
    <property type="protein sequence ID" value="CAL5224515.1"/>
    <property type="molecule type" value="Genomic_DNA"/>
</dbReference>
<dbReference type="Proteomes" id="UP001497392">
    <property type="component" value="Unassembled WGS sequence"/>
</dbReference>
<dbReference type="InterPro" id="IPR016024">
    <property type="entry name" value="ARM-type_fold"/>
</dbReference>
<feature type="compositionally biased region" description="Low complexity" evidence="8">
    <location>
        <begin position="1829"/>
        <end position="1838"/>
    </location>
</feature>